<dbReference type="InterPro" id="IPR009081">
    <property type="entry name" value="PP-bd_ACP"/>
</dbReference>
<dbReference type="InterPro" id="IPR003231">
    <property type="entry name" value="ACP"/>
</dbReference>
<evidence type="ECO:0000256" key="4">
    <source>
        <dbReference type="ARBA" id="ARBA00022832"/>
    </source>
</evidence>
<keyword evidence="1 7" id="KW-0596">Phosphopantetheine</keyword>
<comment type="caution">
    <text evidence="9">The sequence shown here is derived from an EMBL/GenBank/DDBJ whole genome shotgun (WGS) entry which is preliminary data.</text>
</comment>
<dbReference type="OrthoDB" id="9810208at2"/>
<accession>A0A3E0GV32</accession>
<dbReference type="RefSeq" id="WP_116181396.1">
    <property type="nucleotide sequence ID" value="NZ_CP144375.1"/>
</dbReference>
<evidence type="ECO:0000256" key="2">
    <source>
        <dbReference type="ARBA" id="ARBA00022516"/>
    </source>
</evidence>
<dbReference type="Proteomes" id="UP000256269">
    <property type="component" value="Unassembled WGS sequence"/>
</dbReference>
<protein>
    <recommendedName>
        <fullName evidence="7">Acyl carrier protein</fullName>
        <shortName evidence="7">ACP</shortName>
    </recommendedName>
</protein>
<dbReference type="AlphaFoldDB" id="A0A3E0GV32"/>
<keyword evidence="6 7" id="KW-0275">Fatty acid biosynthesis</keyword>
<dbReference type="UniPathway" id="UPA00094"/>
<evidence type="ECO:0000259" key="8">
    <source>
        <dbReference type="PROSITE" id="PS50075"/>
    </source>
</evidence>
<evidence type="ECO:0000256" key="3">
    <source>
        <dbReference type="ARBA" id="ARBA00022553"/>
    </source>
</evidence>
<dbReference type="InterPro" id="IPR036736">
    <property type="entry name" value="ACP-like_sf"/>
</dbReference>
<comment type="subcellular location">
    <subcellularLocation>
        <location evidence="7">Cytoplasm</location>
    </subcellularLocation>
</comment>
<dbReference type="PANTHER" id="PTHR20863:SF76">
    <property type="entry name" value="CARRIER DOMAIN-CONTAINING PROTEIN"/>
    <property type="match status" value="1"/>
</dbReference>
<evidence type="ECO:0000256" key="5">
    <source>
        <dbReference type="ARBA" id="ARBA00023098"/>
    </source>
</evidence>
<proteinExistence type="inferred from homology"/>
<keyword evidence="10" id="KW-1185">Reference proteome</keyword>
<reference evidence="9 10" key="1">
    <citation type="submission" date="2018-08" db="EMBL/GenBank/DDBJ databases">
        <title>Genomic Encyclopedia of Archaeal and Bacterial Type Strains, Phase II (KMG-II): from individual species to whole genera.</title>
        <authorList>
            <person name="Goeker M."/>
        </authorList>
    </citation>
    <scope>NUCLEOTIDE SEQUENCE [LARGE SCALE GENOMIC DNA]</scope>
    <source>
        <strain evidence="9 10">DSM 45791</strain>
    </source>
</reference>
<keyword evidence="2 7" id="KW-0444">Lipid biosynthesis</keyword>
<comment type="function">
    <text evidence="7">Carrier of the growing fatty acid chain in fatty acid biosynthesis.</text>
</comment>
<comment type="pathway">
    <text evidence="7">Lipid metabolism; fatty acid biosynthesis.</text>
</comment>
<dbReference type="PROSITE" id="PS50075">
    <property type="entry name" value="CARRIER"/>
    <property type="match status" value="1"/>
</dbReference>
<keyword evidence="3 7" id="KW-0597">Phosphoprotein</keyword>
<evidence type="ECO:0000256" key="6">
    <source>
        <dbReference type="ARBA" id="ARBA00023160"/>
    </source>
</evidence>
<organism evidence="9 10">
    <name type="scientific">Kutzneria buriramensis</name>
    <dbReference type="NCBI Taxonomy" id="1045776"/>
    <lineage>
        <taxon>Bacteria</taxon>
        <taxon>Bacillati</taxon>
        <taxon>Actinomycetota</taxon>
        <taxon>Actinomycetes</taxon>
        <taxon>Pseudonocardiales</taxon>
        <taxon>Pseudonocardiaceae</taxon>
        <taxon>Kutzneria</taxon>
    </lineage>
</organism>
<evidence type="ECO:0000313" key="10">
    <source>
        <dbReference type="Proteomes" id="UP000256269"/>
    </source>
</evidence>
<feature type="modified residue" description="O-(pantetheine 4'-phosphoryl)serine" evidence="7">
    <location>
        <position position="39"/>
    </location>
</feature>
<dbReference type="GO" id="GO:0000035">
    <property type="term" value="F:acyl binding"/>
    <property type="evidence" value="ECO:0007669"/>
    <property type="project" value="TreeGrafter"/>
</dbReference>
<dbReference type="GO" id="GO:0000036">
    <property type="term" value="F:acyl carrier activity"/>
    <property type="evidence" value="ECO:0007669"/>
    <property type="project" value="UniProtKB-UniRule"/>
</dbReference>
<dbReference type="Pfam" id="PF00550">
    <property type="entry name" value="PP-binding"/>
    <property type="match status" value="1"/>
</dbReference>
<evidence type="ECO:0000256" key="1">
    <source>
        <dbReference type="ARBA" id="ARBA00022450"/>
    </source>
</evidence>
<evidence type="ECO:0000256" key="7">
    <source>
        <dbReference type="HAMAP-Rule" id="MF_01217"/>
    </source>
</evidence>
<dbReference type="HAMAP" id="MF_01217">
    <property type="entry name" value="Acyl_carrier"/>
    <property type="match status" value="1"/>
</dbReference>
<dbReference type="GO" id="GO:0016020">
    <property type="term" value="C:membrane"/>
    <property type="evidence" value="ECO:0007669"/>
    <property type="project" value="GOC"/>
</dbReference>
<dbReference type="EMBL" id="QUNO01000026">
    <property type="protein sequence ID" value="REH28608.1"/>
    <property type="molecule type" value="Genomic_DNA"/>
</dbReference>
<gene>
    <name evidence="7" type="primary">acpP</name>
    <name evidence="9" type="ORF">BCF44_12650</name>
</gene>
<keyword evidence="7" id="KW-0963">Cytoplasm</keyword>
<sequence length="79" mass="8915">MKNSHIHSQLVTIVAKIAEVDPLEVTPKTSLRDELDIDSLTMVDLVAQIQDDLGVQIEDEDLTRIRTVDDLVQYVRGRS</sequence>
<comment type="similarity">
    <text evidence="7">Belongs to the acyl carrier protein (ACP) family.</text>
</comment>
<name>A0A3E0GV32_9PSEU</name>
<dbReference type="GO" id="GO:0005829">
    <property type="term" value="C:cytosol"/>
    <property type="evidence" value="ECO:0007669"/>
    <property type="project" value="TreeGrafter"/>
</dbReference>
<keyword evidence="5 7" id="KW-0443">Lipid metabolism</keyword>
<dbReference type="Gene3D" id="1.10.1200.10">
    <property type="entry name" value="ACP-like"/>
    <property type="match status" value="1"/>
</dbReference>
<evidence type="ECO:0000313" key="9">
    <source>
        <dbReference type="EMBL" id="REH28608.1"/>
    </source>
</evidence>
<dbReference type="GO" id="GO:0009245">
    <property type="term" value="P:lipid A biosynthetic process"/>
    <property type="evidence" value="ECO:0007669"/>
    <property type="project" value="TreeGrafter"/>
</dbReference>
<dbReference type="PANTHER" id="PTHR20863">
    <property type="entry name" value="ACYL CARRIER PROTEIN"/>
    <property type="match status" value="1"/>
</dbReference>
<comment type="PTM">
    <text evidence="7">4'-phosphopantetheine is transferred from CoA to a specific serine of apo-ACP by AcpS. This modification is essential for activity because fatty acids are bound in thioester linkage to the sulfhydryl of the prosthetic group.</text>
</comment>
<dbReference type="SUPFAM" id="SSF47336">
    <property type="entry name" value="ACP-like"/>
    <property type="match status" value="1"/>
</dbReference>
<keyword evidence="4 7" id="KW-0276">Fatty acid metabolism</keyword>
<feature type="domain" description="Carrier" evidence="8">
    <location>
        <begin position="4"/>
        <end position="79"/>
    </location>
</feature>